<dbReference type="AlphaFoldDB" id="A0A444MBY2"/>
<accession>A0A444MBY2</accession>
<proteinExistence type="predicted"/>
<evidence type="ECO:0000313" key="3">
    <source>
        <dbReference type="EMBL" id="RWY41492.1"/>
    </source>
</evidence>
<dbReference type="Proteomes" id="UP000287168">
    <property type="component" value="Unassembled WGS sequence"/>
</dbReference>
<dbReference type="GO" id="GO:0015074">
    <property type="term" value="P:DNA integration"/>
    <property type="evidence" value="ECO:0007669"/>
    <property type="project" value="InterPro"/>
</dbReference>
<reference evidence="3 4" key="1">
    <citation type="journal article" date="2015" name="Int. J. Syst. Evol. Microbiol.">
        <title>Gemmobacter intermedius sp. nov., isolated from a white stork (Ciconia ciconia).</title>
        <authorList>
            <person name="Kampfer P."/>
            <person name="Jerzak L."/>
            <person name="Wilharm G."/>
            <person name="Golke J."/>
            <person name="Busse H.J."/>
            <person name="Glaeser S.P."/>
        </authorList>
    </citation>
    <scope>NUCLEOTIDE SEQUENCE [LARGE SCALE GENOMIC DNA]</scope>
    <source>
        <strain evidence="3 4">119/4</strain>
    </source>
</reference>
<gene>
    <name evidence="3" type="ORF">EP867_09335</name>
</gene>
<dbReference type="Pfam" id="PF00665">
    <property type="entry name" value="rve"/>
    <property type="match status" value="1"/>
</dbReference>
<comment type="caution">
    <text evidence="3">The sequence shown here is derived from an EMBL/GenBank/DDBJ whole genome shotgun (WGS) entry which is preliminary data.</text>
</comment>
<evidence type="ECO:0000259" key="2">
    <source>
        <dbReference type="PROSITE" id="PS50994"/>
    </source>
</evidence>
<feature type="domain" description="Integrase catalytic" evidence="2">
    <location>
        <begin position="1"/>
        <end position="104"/>
    </location>
</feature>
<dbReference type="SUPFAM" id="SSF53098">
    <property type="entry name" value="Ribonuclease H-like"/>
    <property type="match status" value="1"/>
</dbReference>
<organism evidence="3 4">
    <name type="scientific">Falsigemmobacter intermedius</name>
    <dbReference type="NCBI Taxonomy" id="1553448"/>
    <lineage>
        <taxon>Bacteria</taxon>
        <taxon>Pseudomonadati</taxon>
        <taxon>Pseudomonadota</taxon>
        <taxon>Alphaproteobacteria</taxon>
        <taxon>Rhodobacterales</taxon>
        <taxon>Paracoccaceae</taxon>
        <taxon>Falsigemmobacter</taxon>
    </lineage>
</organism>
<keyword evidence="4" id="KW-1185">Reference proteome</keyword>
<dbReference type="Gene3D" id="3.30.420.10">
    <property type="entry name" value="Ribonuclease H-like superfamily/Ribonuclease H"/>
    <property type="match status" value="1"/>
</dbReference>
<dbReference type="PANTHER" id="PTHR47515">
    <property type="entry name" value="LOW CALCIUM RESPONSE LOCUS PROTEIN T"/>
    <property type="match status" value="1"/>
</dbReference>
<protein>
    <submittedName>
        <fullName evidence="3">Transposase</fullName>
    </submittedName>
</protein>
<dbReference type="InterPro" id="IPR001584">
    <property type="entry name" value="Integrase_cat-core"/>
</dbReference>
<name>A0A444MBY2_9RHOB</name>
<dbReference type="PANTHER" id="PTHR47515:SF2">
    <property type="entry name" value="INTEGRASE CORE DOMAIN PROTEIN"/>
    <property type="match status" value="1"/>
</dbReference>
<sequence length="139" mass="14547">MPDPYALRLSPGACHVGDGVRVLTVVDIFSRFSPAVDPRFSYRAGNVVDTLERVCTGRGYPAKIRADLGSGFISRNLDLCACTKGVTPDFSPPGKPTDNAFILRRGKQSTGLFPDPSSPSMGASGRSVYPGSASGPSPG</sequence>
<feature type="region of interest" description="Disordered" evidence="1">
    <location>
        <begin position="87"/>
        <end position="139"/>
    </location>
</feature>
<dbReference type="EMBL" id="SBLC01000011">
    <property type="protein sequence ID" value="RWY41492.1"/>
    <property type="molecule type" value="Genomic_DNA"/>
</dbReference>
<dbReference type="InterPro" id="IPR036397">
    <property type="entry name" value="RNaseH_sf"/>
</dbReference>
<dbReference type="PROSITE" id="PS50994">
    <property type="entry name" value="INTEGRASE"/>
    <property type="match status" value="1"/>
</dbReference>
<dbReference type="OrthoDB" id="9813285at2"/>
<dbReference type="InterPro" id="IPR012337">
    <property type="entry name" value="RNaseH-like_sf"/>
</dbReference>
<dbReference type="GO" id="GO:0003676">
    <property type="term" value="F:nucleic acid binding"/>
    <property type="evidence" value="ECO:0007669"/>
    <property type="project" value="InterPro"/>
</dbReference>
<evidence type="ECO:0000313" key="4">
    <source>
        <dbReference type="Proteomes" id="UP000287168"/>
    </source>
</evidence>
<evidence type="ECO:0000256" key="1">
    <source>
        <dbReference type="SAM" id="MobiDB-lite"/>
    </source>
</evidence>